<protein>
    <submittedName>
        <fullName evidence="2">Uncharacterized protein</fullName>
    </submittedName>
</protein>
<gene>
    <name evidence="2" type="ORF">Q19_07</name>
</gene>
<keyword evidence="1" id="KW-0472">Membrane</keyword>
<evidence type="ECO:0000256" key="1">
    <source>
        <dbReference type="SAM" id="Phobius"/>
    </source>
</evidence>
<accession>A0A678ZSZ5</accession>
<name>A0A678ZSZ5_9CAUD</name>
<organism evidence="2 3">
    <name type="scientific">Pectobacterium phage Q19</name>
    <dbReference type="NCBI Taxonomy" id="2500576"/>
    <lineage>
        <taxon>Viruses</taxon>
        <taxon>Duplodnaviria</taxon>
        <taxon>Heunggongvirae</taxon>
        <taxon>Uroviricota</taxon>
        <taxon>Caudoviricetes</taxon>
        <taxon>Autographivirales</taxon>
        <taxon>Autotranscriptaviridae</taxon>
        <taxon>Studiervirinae</taxon>
        <taxon>Maklayavirus</taxon>
        <taxon>Maklayavirus Q19</taxon>
    </lineage>
</organism>
<evidence type="ECO:0000313" key="2">
    <source>
        <dbReference type="EMBL" id="AZV02340.1"/>
    </source>
</evidence>
<sequence length="86" mass="10018">MTTFQLVVSASTLLAAQWFIVKFFTNETKRKVRELEQVIKGKDVAITLAEKVHLDHRVIIRTLRSDMDTYKKLSEGHRETIRSQQS</sequence>
<feature type="transmembrane region" description="Helical" evidence="1">
    <location>
        <begin position="6"/>
        <end position="25"/>
    </location>
</feature>
<keyword evidence="3" id="KW-1185">Reference proteome</keyword>
<keyword evidence="1" id="KW-0812">Transmembrane</keyword>
<keyword evidence="1" id="KW-1133">Transmembrane helix</keyword>
<evidence type="ECO:0000313" key="3">
    <source>
        <dbReference type="Proteomes" id="UP000434467"/>
    </source>
</evidence>
<reference evidence="2" key="1">
    <citation type="submission" date="2018-12" db="EMBL/GenBank/DDBJ databases">
        <authorList>
            <person name="Shneider M.M."/>
            <person name="Kabanova A.P."/>
            <person name="Korzhenkov A.A."/>
            <person name="Toschakov S.V."/>
            <person name="Miroshnikov K.A."/>
        </authorList>
    </citation>
    <scope>NUCLEOTIDE SEQUENCE [LARGE SCALE GENOMIC DNA]</scope>
</reference>
<dbReference type="EMBL" id="MK290739">
    <property type="protein sequence ID" value="AZV02340.1"/>
    <property type="molecule type" value="Genomic_DNA"/>
</dbReference>
<dbReference type="Proteomes" id="UP000434467">
    <property type="component" value="Segment"/>
</dbReference>
<proteinExistence type="predicted"/>